<keyword evidence="5" id="KW-1185">Reference proteome</keyword>
<gene>
    <name evidence="3" type="ORF">LS73_007700</name>
    <name evidence="2" type="ORF">NCTC12714_01719</name>
</gene>
<reference evidence="3 4" key="1">
    <citation type="journal article" date="2014" name="Genome Announc.">
        <title>Draft genome sequences of eight enterohepatic helicobacter species isolated from both laboratory and wild rodents.</title>
        <authorList>
            <person name="Sheh A."/>
            <person name="Shen Z."/>
            <person name="Fox J.G."/>
        </authorList>
    </citation>
    <scope>NUCLEOTIDE SEQUENCE [LARGE SCALE GENOMIC DNA]</scope>
    <source>
        <strain evidence="3 4">ST1</strain>
    </source>
</reference>
<evidence type="ECO:0000313" key="4">
    <source>
        <dbReference type="Proteomes" id="UP000029922"/>
    </source>
</evidence>
<dbReference type="OrthoDB" id="9795626at2"/>
<dbReference type="STRING" id="216.LS73_06995"/>
<dbReference type="RefSeq" id="WP_034558522.1">
    <property type="nucleotide sequence ID" value="NZ_FZML01000024.1"/>
</dbReference>
<reference evidence="2 5" key="2">
    <citation type="submission" date="2018-06" db="EMBL/GenBank/DDBJ databases">
        <authorList>
            <consortium name="Pathogen Informatics"/>
            <person name="Doyle S."/>
        </authorList>
    </citation>
    <scope>NUCLEOTIDE SEQUENCE [LARGE SCALE GENOMIC DNA]</scope>
    <source>
        <strain evidence="2 5">NCTC12714</strain>
    </source>
</reference>
<dbReference type="InterPro" id="IPR027417">
    <property type="entry name" value="P-loop_NTPase"/>
</dbReference>
<dbReference type="SUPFAM" id="SSF52540">
    <property type="entry name" value="P-loop containing nucleoside triphosphate hydrolases"/>
    <property type="match status" value="1"/>
</dbReference>
<organism evidence="2 5">
    <name type="scientific">Helicobacter muridarum</name>
    <dbReference type="NCBI Taxonomy" id="216"/>
    <lineage>
        <taxon>Bacteria</taxon>
        <taxon>Pseudomonadati</taxon>
        <taxon>Campylobacterota</taxon>
        <taxon>Epsilonproteobacteria</taxon>
        <taxon>Campylobacterales</taxon>
        <taxon>Helicobacteraceae</taxon>
        <taxon>Helicobacter</taxon>
    </lineage>
</organism>
<dbReference type="Gene3D" id="3.40.50.300">
    <property type="entry name" value="P-loop containing nucleotide triphosphate hydrolases"/>
    <property type="match status" value="2"/>
</dbReference>
<evidence type="ECO:0000313" key="3">
    <source>
        <dbReference type="EMBL" id="TLD99141.1"/>
    </source>
</evidence>
<proteinExistence type="predicted"/>
<feature type="coiled-coil region" evidence="1">
    <location>
        <begin position="215"/>
        <end position="302"/>
    </location>
</feature>
<evidence type="ECO:0000256" key="1">
    <source>
        <dbReference type="SAM" id="Coils"/>
    </source>
</evidence>
<dbReference type="Proteomes" id="UP000029922">
    <property type="component" value="Unassembled WGS sequence"/>
</dbReference>
<evidence type="ECO:0000313" key="5">
    <source>
        <dbReference type="Proteomes" id="UP000255139"/>
    </source>
</evidence>
<evidence type="ECO:0000313" key="2">
    <source>
        <dbReference type="EMBL" id="STQ86908.1"/>
    </source>
</evidence>
<name>A0A099TZQ2_9HELI</name>
<feature type="coiled-coil region" evidence="1">
    <location>
        <begin position="411"/>
        <end position="519"/>
    </location>
</feature>
<protein>
    <submittedName>
        <fullName evidence="2">DNA sulfur modification protein DndD</fullName>
    </submittedName>
</protein>
<dbReference type="EMBL" id="UGJE01000002">
    <property type="protein sequence ID" value="STQ86908.1"/>
    <property type="molecule type" value="Genomic_DNA"/>
</dbReference>
<keyword evidence="1" id="KW-0175">Coiled coil</keyword>
<accession>A0A099TZQ2</accession>
<dbReference type="AlphaFoldDB" id="A0A099TZQ2"/>
<dbReference type="Proteomes" id="UP000255139">
    <property type="component" value="Unassembled WGS sequence"/>
</dbReference>
<dbReference type="EMBL" id="JRPD02000020">
    <property type="protein sequence ID" value="TLD99141.1"/>
    <property type="molecule type" value="Genomic_DNA"/>
</dbReference>
<sequence length="666" mass="77426">MFISKITISNLFAYYGKVEIEFKKVEGKNLYCIYGNNGFGKTSFIRCAKLLFLGAGVKEAEIPNVIQRFAPHIKSTRQLLRGDSKTWAGILNKAATKEGLEDFFISFEGALGDKSFVLTRAFTNVYGEIEEKLILNLDKENLNDEEAQERINMILPPNLTEFFFFDGEELGELSNNLRKEFQGKIEEILQIKPLDMLIKQIHNYKDELMTREITSKEQQRALDDKKQDRDKYKLDLSHNKEKLKSIEHFIEEKSSQITQIQRKIEKLSADSSKEQAELISEKNELDKELVTLKERLKESIKSVIFVSNEALLQDLRVHIQELELSNFASDIEVFKRLLPELKEFMNEELENSELFKVLDIKSIEEIIDKFPNKLESKGFAHSFITHNMLMPLRESLARLENAGLTQDIKEIKSAKNKLAQVKNYIDELSSDDSTREKQKALKEEVSALESEKSQKEEEKEKLKDDLRKLEIAKEQLDKEIDSLEQNINTERIDSKLRILESLKTSLIQYREKLNDKLRDELHSLILENYQKLLPNDNIKELSISEDFEIKLKDENDEQIIIENQSSGQKQILAIAIFWALSKLSNSNLPIIIDTPLSRIDRENRARIIQNYYTSNAQVIILPHSGEMGEREYEYAKNYLAQLYKIDNQADRKHATIKRVGKFEEIL</sequence>